<evidence type="ECO:0000256" key="1">
    <source>
        <dbReference type="ARBA" id="ARBA00010790"/>
    </source>
</evidence>
<dbReference type="AlphaFoldDB" id="A0A9Q5X853"/>
<evidence type="ECO:0000259" key="5">
    <source>
        <dbReference type="Pfam" id="PF00732"/>
    </source>
</evidence>
<comment type="caution">
    <text evidence="7">The sequence shown here is derived from an EMBL/GenBank/DDBJ whole genome shotgun (WGS) entry which is preliminary data.</text>
</comment>
<feature type="domain" description="Glucose-methanol-choline oxidoreductase C-terminal" evidence="6">
    <location>
        <begin position="418"/>
        <end position="533"/>
    </location>
</feature>
<dbReference type="GO" id="GO:0016614">
    <property type="term" value="F:oxidoreductase activity, acting on CH-OH group of donors"/>
    <property type="evidence" value="ECO:0007669"/>
    <property type="project" value="InterPro"/>
</dbReference>
<dbReference type="GeneID" id="93410423"/>
<dbReference type="Proteomes" id="UP000195975">
    <property type="component" value="Unassembled WGS sequence"/>
</dbReference>
<dbReference type="InterPro" id="IPR036188">
    <property type="entry name" value="FAD/NAD-bd_sf"/>
</dbReference>
<gene>
    <name evidence="7" type="ORF">B5F96_08505</name>
</gene>
<keyword evidence="4" id="KW-0560">Oxidoreductase</keyword>
<name>A0A9Q5X853_9BACT</name>
<dbReference type="Pfam" id="PF05199">
    <property type="entry name" value="GMC_oxred_C"/>
    <property type="match status" value="1"/>
</dbReference>
<organism evidence="7 8">
    <name type="scientific">Parabacteroides johnsonii</name>
    <dbReference type="NCBI Taxonomy" id="387661"/>
    <lineage>
        <taxon>Bacteria</taxon>
        <taxon>Pseudomonadati</taxon>
        <taxon>Bacteroidota</taxon>
        <taxon>Bacteroidia</taxon>
        <taxon>Bacteroidales</taxon>
        <taxon>Tannerellaceae</taxon>
        <taxon>Parabacteroides</taxon>
    </lineage>
</organism>
<dbReference type="GO" id="GO:0050660">
    <property type="term" value="F:flavin adenine dinucleotide binding"/>
    <property type="evidence" value="ECO:0007669"/>
    <property type="project" value="InterPro"/>
</dbReference>
<comment type="similarity">
    <text evidence="1">Belongs to the GMC oxidoreductase family.</text>
</comment>
<dbReference type="InterPro" id="IPR007867">
    <property type="entry name" value="GMC_OxRtase_C"/>
</dbReference>
<evidence type="ECO:0000256" key="2">
    <source>
        <dbReference type="ARBA" id="ARBA00022630"/>
    </source>
</evidence>
<evidence type="ECO:0000256" key="4">
    <source>
        <dbReference type="ARBA" id="ARBA00023002"/>
    </source>
</evidence>
<evidence type="ECO:0000259" key="6">
    <source>
        <dbReference type="Pfam" id="PF05199"/>
    </source>
</evidence>
<evidence type="ECO:0000256" key="3">
    <source>
        <dbReference type="ARBA" id="ARBA00022827"/>
    </source>
</evidence>
<proteinExistence type="inferred from homology"/>
<reference evidence="8" key="1">
    <citation type="submission" date="2017-04" db="EMBL/GenBank/DDBJ databases">
        <title>Function of individual gut microbiota members based on whole genome sequencing of pure cultures obtained from chicken caecum.</title>
        <authorList>
            <person name="Medvecky M."/>
            <person name="Cejkova D."/>
            <person name="Polansky O."/>
            <person name="Karasova D."/>
            <person name="Kubasova T."/>
            <person name="Cizek A."/>
            <person name="Rychlik I."/>
        </authorList>
    </citation>
    <scope>NUCLEOTIDE SEQUENCE [LARGE SCALE GENOMIC DNA]</scope>
    <source>
        <strain evidence="8">An42</strain>
    </source>
</reference>
<dbReference type="EMBL" id="NFIJ01000007">
    <property type="protein sequence ID" value="OUO05394.1"/>
    <property type="molecule type" value="Genomic_DNA"/>
</dbReference>
<keyword evidence="2" id="KW-0285">Flavoprotein</keyword>
<evidence type="ECO:0000313" key="8">
    <source>
        <dbReference type="Proteomes" id="UP000195975"/>
    </source>
</evidence>
<sequence length="550" mass="60626">MSKTQKRAIVIGAGAGGGVVAKELAVNGIHVTIFERGGWPVYDEHINDELISQRVQDLGSAFGPDWKKNPRVVIGNDGRKKIVTPQTGGYNHVAACVGSGTVSYGAMAWRFMPEDFRMKSEYGEVTGSTLTDWPITYEELAPYYSKAEREVGVSGDMSDNPFAPNRYEPYPMPAFEQNKDGRLIAETCKRMGLHPFPIPMLRNSVAYNGRAACIRNRTCCGYACPVDAKNGTHNTVIPVAMQTGNCDVKTNCFVFKIHTDEKHRAVAVSYFDENNKECRMEADIIVVAASATETARLLLNSKSNRFPNGIGNDNDWVGRNLQGHAYCGAKGLFDYDVLDLKGPGATVAIMDYNHHNEGIVGGGLLCNEFYQMPYAFSGDRPSGYPRWGLEHKKYQRENYYRVARMHGPIQEIPNFDMRVTVDDTVKDFWGIPVVAISGARHPIDQKHVEFLSAKAEEILKEAGAKLVWKQGSGHGQTGGQHQAGTCRMGNDPATSVVDKYCRVHDLDNLYIADGSVLVNNGGFNPVLTIMALAFRTGEHIVKQWTEGGQA</sequence>
<accession>A0A9Q5X853</accession>
<dbReference type="SUPFAM" id="SSF51905">
    <property type="entry name" value="FAD/NAD(P)-binding domain"/>
    <property type="match status" value="1"/>
</dbReference>
<evidence type="ECO:0000313" key="7">
    <source>
        <dbReference type="EMBL" id="OUO05394.1"/>
    </source>
</evidence>
<feature type="domain" description="Glucose-methanol-choline oxidoreductase N-terminal" evidence="5">
    <location>
        <begin position="214"/>
        <end position="325"/>
    </location>
</feature>
<dbReference type="SUPFAM" id="SSF54373">
    <property type="entry name" value="FAD-linked reductases, C-terminal domain"/>
    <property type="match status" value="1"/>
</dbReference>
<dbReference type="InterPro" id="IPR000172">
    <property type="entry name" value="GMC_OxRdtase_N"/>
</dbReference>
<protein>
    <submittedName>
        <fullName evidence="7">Glucose-methanol-choline oxidoreductase</fullName>
    </submittedName>
</protein>
<dbReference type="Gene3D" id="3.50.50.60">
    <property type="entry name" value="FAD/NAD(P)-binding domain"/>
    <property type="match status" value="2"/>
</dbReference>
<dbReference type="Pfam" id="PF00732">
    <property type="entry name" value="GMC_oxred_N"/>
    <property type="match status" value="1"/>
</dbReference>
<keyword evidence="3" id="KW-0274">FAD</keyword>
<dbReference type="PANTHER" id="PTHR46056">
    <property type="entry name" value="LONG-CHAIN-ALCOHOL OXIDASE"/>
    <property type="match status" value="1"/>
</dbReference>
<dbReference type="RefSeq" id="WP_008152416.1">
    <property type="nucleotide sequence ID" value="NZ_CAJLBM010000020.1"/>
</dbReference>
<dbReference type="PANTHER" id="PTHR46056:SF12">
    <property type="entry name" value="LONG-CHAIN-ALCOHOL OXIDASE"/>
    <property type="match status" value="1"/>
</dbReference>